<dbReference type="Pfam" id="PF01379">
    <property type="entry name" value="Porphobil_deam"/>
    <property type="match status" value="1"/>
</dbReference>
<dbReference type="Proteomes" id="UP000001260">
    <property type="component" value="Chromosome"/>
</dbReference>
<dbReference type="HOGENOM" id="CLU_019704_2_0_0"/>
<dbReference type="PANTHER" id="PTHR11557:SF0">
    <property type="entry name" value="PORPHOBILINOGEN DEAMINASE"/>
    <property type="match status" value="1"/>
</dbReference>
<dbReference type="AlphaFoldDB" id="Q253V0"/>
<dbReference type="RefSeq" id="WP_011458217.1">
    <property type="nucleotide sequence ID" value="NC_007899.1"/>
</dbReference>
<feature type="domain" description="Porphobilinogen deaminase N-terminal" evidence="10">
    <location>
        <begin position="21"/>
        <end position="220"/>
    </location>
</feature>
<accession>Q253V0</accession>
<reference evidence="11 12" key="1">
    <citation type="journal article" date="2006" name="DNA Res.">
        <title>Genome sequence of the cat pathogen, Chlamydophila felis.</title>
        <authorList>
            <person name="Azuma Y."/>
            <person name="Hirakawa H."/>
            <person name="Yamashita A."/>
            <person name="Cai Y."/>
            <person name="Rahman M.A."/>
            <person name="Suzuki H."/>
            <person name="Mitaku S."/>
            <person name="Toh H."/>
            <person name="Goto S."/>
            <person name="Murakami T."/>
            <person name="Sugi K."/>
            <person name="Hayashi H."/>
            <person name="Fukushi H."/>
            <person name="Hattori M."/>
            <person name="Kuhara S."/>
            <person name="Shirai M."/>
        </authorList>
    </citation>
    <scope>NUCLEOTIDE SEQUENCE [LARGE SCALE GENOMIC DNA]</scope>
    <source>
        <strain evidence="11 12">Fe/C-56</strain>
    </source>
</reference>
<dbReference type="eggNOG" id="COG0181">
    <property type="taxonomic scope" value="Bacteria"/>
</dbReference>
<dbReference type="SUPFAM" id="SSF53850">
    <property type="entry name" value="Periplasmic binding protein-like II"/>
    <property type="match status" value="1"/>
</dbReference>
<evidence type="ECO:0000313" key="11">
    <source>
        <dbReference type="EMBL" id="BAE81438.1"/>
    </source>
</evidence>
<gene>
    <name evidence="11" type="primary">hemC</name>
    <name evidence="11" type="ordered locus">CF0666</name>
</gene>
<evidence type="ECO:0000256" key="1">
    <source>
        <dbReference type="ARBA" id="ARBA00002869"/>
    </source>
</evidence>
<dbReference type="PANTHER" id="PTHR11557">
    <property type="entry name" value="PORPHOBILINOGEN DEAMINASE"/>
    <property type="match status" value="1"/>
</dbReference>
<proteinExistence type="inferred from homology"/>
<evidence type="ECO:0000313" key="12">
    <source>
        <dbReference type="Proteomes" id="UP000001260"/>
    </source>
</evidence>
<dbReference type="GO" id="GO:0005737">
    <property type="term" value="C:cytoplasm"/>
    <property type="evidence" value="ECO:0007669"/>
    <property type="project" value="TreeGrafter"/>
</dbReference>
<evidence type="ECO:0000256" key="8">
    <source>
        <dbReference type="ARBA" id="ARBA00033064"/>
    </source>
</evidence>
<name>Q253V0_CHLFF</name>
<evidence type="ECO:0000256" key="5">
    <source>
        <dbReference type="ARBA" id="ARBA00022679"/>
    </source>
</evidence>
<dbReference type="STRING" id="264202.CF0666"/>
<evidence type="ECO:0000256" key="4">
    <source>
        <dbReference type="ARBA" id="ARBA00012655"/>
    </source>
</evidence>
<comment type="similarity">
    <text evidence="3">Belongs to the HMBS family.</text>
</comment>
<evidence type="ECO:0000256" key="3">
    <source>
        <dbReference type="ARBA" id="ARBA00005638"/>
    </source>
</evidence>
<dbReference type="KEGG" id="cfe:CF0666"/>
<evidence type="ECO:0000256" key="9">
    <source>
        <dbReference type="ARBA" id="ARBA00048169"/>
    </source>
</evidence>
<keyword evidence="12" id="KW-1185">Reference proteome</keyword>
<evidence type="ECO:0000256" key="7">
    <source>
        <dbReference type="ARBA" id="ARBA00030685"/>
    </source>
</evidence>
<dbReference type="InterPro" id="IPR000860">
    <property type="entry name" value="HemC"/>
</dbReference>
<dbReference type="GO" id="GO:0004418">
    <property type="term" value="F:hydroxymethylbilane synthase activity"/>
    <property type="evidence" value="ECO:0007669"/>
    <property type="project" value="UniProtKB-EC"/>
</dbReference>
<dbReference type="PRINTS" id="PR00151">
    <property type="entry name" value="PORPHBDMNASE"/>
</dbReference>
<keyword evidence="6" id="KW-0627">Porphyrin biosynthesis</keyword>
<dbReference type="Gene3D" id="3.40.190.10">
    <property type="entry name" value="Periplasmic binding protein-like II"/>
    <property type="match status" value="2"/>
</dbReference>
<evidence type="ECO:0000259" key="10">
    <source>
        <dbReference type="Pfam" id="PF01379"/>
    </source>
</evidence>
<dbReference type="EC" id="2.5.1.61" evidence="4"/>
<dbReference type="InterPro" id="IPR022417">
    <property type="entry name" value="Porphobilin_deaminase_N"/>
</dbReference>
<sequence>MLSDCYTDPFLSDFCLGRRPLRIASRKSTLAKAQVYECVRLLRSWFPKLWIQIQTVNTQGDKDKTTPLRLIENSQFFTDAVDKLVLSGNSHLAVHSAKDLPNPPVTTIIAITQGLDPADLLVYGNRYLWKRFPKNPKLGSSSLRREEILKKLFPAGKILHIRGTIEERLEQLESGKYDAIIVAKAAALRLHLKLPYTEELPPPYHPLQGRLSVTAAKNIESWKKLLYPLNTSDITQENTLSLI</sequence>
<organism evidence="11 12">
    <name type="scientific">Chlamydia felis (strain Fe/C-56)</name>
    <name type="common">Chlamydophila felis</name>
    <dbReference type="NCBI Taxonomy" id="264202"/>
    <lineage>
        <taxon>Bacteria</taxon>
        <taxon>Pseudomonadati</taxon>
        <taxon>Chlamydiota</taxon>
        <taxon>Chlamydiia</taxon>
        <taxon>Chlamydiales</taxon>
        <taxon>Chlamydiaceae</taxon>
        <taxon>Chlamydia/Chlamydophila group</taxon>
        <taxon>Chlamydia</taxon>
    </lineage>
</organism>
<dbReference type="GO" id="GO:0006783">
    <property type="term" value="P:heme biosynthetic process"/>
    <property type="evidence" value="ECO:0007669"/>
    <property type="project" value="TreeGrafter"/>
</dbReference>
<dbReference type="NCBIfam" id="NF002202">
    <property type="entry name" value="PRK01066.1"/>
    <property type="match status" value="1"/>
</dbReference>
<comment type="pathway">
    <text evidence="2">Porphyrin-containing compound metabolism; protoporphyrin-IX biosynthesis; coproporphyrinogen-III from 5-aminolevulinate: step 2/4.</text>
</comment>
<keyword evidence="5" id="KW-0808">Transferase</keyword>
<protein>
    <recommendedName>
        <fullName evidence="4">hydroxymethylbilane synthase</fullName>
        <ecNumber evidence="4">2.5.1.61</ecNumber>
    </recommendedName>
    <alternativeName>
        <fullName evidence="8">Hydroxymethylbilane synthase</fullName>
    </alternativeName>
    <alternativeName>
        <fullName evidence="7">Pre-uroporphyrinogen synthase</fullName>
    </alternativeName>
</protein>
<comment type="function">
    <text evidence="1">Tetrapolymerization of the monopyrrole PBG into the hydroxymethylbilane pre-uroporphyrinogen in several discrete steps.</text>
</comment>
<dbReference type="EMBL" id="AP006861">
    <property type="protein sequence ID" value="BAE81438.1"/>
    <property type="molecule type" value="Genomic_DNA"/>
</dbReference>
<comment type="catalytic activity">
    <reaction evidence="9">
        <text>4 porphobilinogen + H2O = hydroxymethylbilane + 4 NH4(+)</text>
        <dbReference type="Rhea" id="RHEA:13185"/>
        <dbReference type="ChEBI" id="CHEBI:15377"/>
        <dbReference type="ChEBI" id="CHEBI:28938"/>
        <dbReference type="ChEBI" id="CHEBI:57845"/>
        <dbReference type="ChEBI" id="CHEBI:58126"/>
        <dbReference type="EC" id="2.5.1.61"/>
    </reaction>
</comment>
<evidence type="ECO:0000256" key="6">
    <source>
        <dbReference type="ARBA" id="ARBA00023244"/>
    </source>
</evidence>
<dbReference type="OrthoDB" id="17762at2"/>
<evidence type="ECO:0000256" key="2">
    <source>
        <dbReference type="ARBA" id="ARBA00004735"/>
    </source>
</evidence>